<keyword evidence="11" id="KW-1185">Reference proteome</keyword>
<reference evidence="10 11" key="1">
    <citation type="submission" date="2019-07" db="EMBL/GenBank/DDBJ databases">
        <title>Whole genome shotgun sequence of Brevifollis gellanilyticus NBRC 108608.</title>
        <authorList>
            <person name="Hosoyama A."/>
            <person name="Uohara A."/>
            <person name="Ohji S."/>
            <person name="Ichikawa N."/>
        </authorList>
    </citation>
    <scope>NUCLEOTIDE SEQUENCE [LARGE SCALE GENOMIC DNA]</scope>
    <source>
        <strain evidence="10 11">NBRC 108608</strain>
    </source>
</reference>
<keyword evidence="5" id="KW-0328">Glycosyltransferase</keyword>
<dbReference type="PANTHER" id="PTHR32438">
    <property type="entry name" value="4-ALPHA-GLUCANOTRANSFERASE DPE1, CHLOROPLASTIC/AMYLOPLASTIC"/>
    <property type="match status" value="1"/>
</dbReference>
<keyword evidence="7" id="KW-0119">Carbohydrate metabolism</keyword>
<accession>A0A512MEN1</accession>
<evidence type="ECO:0000256" key="6">
    <source>
        <dbReference type="ARBA" id="ARBA00022679"/>
    </source>
</evidence>
<comment type="similarity">
    <text evidence="2">Belongs to the disproportionating enzyme family.</text>
</comment>
<evidence type="ECO:0000256" key="1">
    <source>
        <dbReference type="ARBA" id="ARBA00000439"/>
    </source>
</evidence>
<evidence type="ECO:0000313" key="10">
    <source>
        <dbReference type="EMBL" id="GEP45158.1"/>
    </source>
</evidence>
<dbReference type="GO" id="GO:0005975">
    <property type="term" value="P:carbohydrate metabolic process"/>
    <property type="evidence" value="ECO:0007669"/>
    <property type="project" value="InterPro"/>
</dbReference>
<evidence type="ECO:0000256" key="8">
    <source>
        <dbReference type="ARBA" id="ARBA00031423"/>
    </source>
</evidence>
<sequence length="567" mass="65397">MPTIQPRRAGILIPVFALRSADDLGIGDTGCVRELIDWAADTGLGFLQFLPVNATGGDSSPYNAISSVALDYLTLHITPETLPEMEEKFYRATVRFIGGNALNGSDVPYEKVRKLKTYLLRHAFSRIDTVPERKAAFETFRDEERGWLDDYCLFRVLMDQHGHEDWPNWPDEVNTGFKARAWLTEQRQVNAADIEAKLSFHAYVQWLCFSQWRAVRAYASSKKIKLMGDVPFGISWCSADVFFQPNEFNLEWCGGAPPETYFKDDFFVQRWGQNWGIPLYRWDVMQDNGFSWWQRRVRKLTEIFDIFRIDHVLGFYRIYSFPWRPQRNAEFSPLTDAEAAERTGGRLPHFKENDDDTPEHKAANLAAGDKYLRMIVAAAAPNEVVGEDLGTVPDYVRSHLLSLDVPGFKICHWEDNGHGQVQRGYDYDNCSFTTYATHDHEPMKTHWEHRRRDLQSPDEGDRYLAQKELRFLSEFAGMHVSHDGNFPAYDDIVRHALLEALLSSNSRYAAFMLTDLFALEDRFNVPGIASGENWSARLPMTTTEMRHGDRWKAECQWLTEAVKRTGR</sequence>
<dbReference type="AlphaFoldDB" id="A0A512MEN1"/>
<evidence type="ECO:0000256" key="9">
    <source>
        <dbReference type="ARBA" id="ARBA00031501"/>
    </source>
</evidence>
<dbReference type="EC" id="2.4.1.25" evidence="3"/>
<dbReference type="Pfam" id="PF02446">
    <property type="entry name" value="Glyco_hydro_77"/>
    <property type="match status" value="1"/>
</dbReference>
<dbReference type="Gene3D" id="3.20.20.80">
    <property type="entry name" value="Glycosidases"/>
    <property type="match status" value="1"/>
</dbReference>
<dbReference type="PANTHER" id="PTHR32438:SF5">
    <property type="entry name" value="4-ALPHA-GLUCANOTRANSFERASE DPE1, CHLOROPLASTIC_AMYLOPLASTIC"/>
    <property type="match status" value="1"/>
</dbReference>
<name>A0A512MEN1_9BACT</name>
<evidence type="ECO:0000256" key="7">
    <source>
        <dbReference type="ARBA" id="ARBA00023277"/>
    </source>
</evidence>
<dbReference type="SUPFAM" id="SSF51445">
    <property type="entry name" value="(Trans)glycosidases"/>
    <property type="match status" value="1"/>
</dbReference>
<evidence type="ECO:0000256" key="2">
    <source>
        <dbReference type="ARBA" id="ARBA00005684"/>
    </source>
</evidence>
<evidence type="ECO:0000313" key="11">
    <source>
        <dbReference type="Proteomes" id="UP000321577"/>
    </source>
</evidence>
<evidence type="ECO:0000256" key="3">
    <source>
        <dbReference type="ARBA" id="ARBA00012560"/>
    </source>
</evidence>
<organism evidence="10 11">
    <name type="scientific">Brevifollis gellanilyticus</name>
    <dbReference type="NCBI Taxonomy" id="748831"/>
    <lineage>
        <taxon>Bacteria</taxon>
        <taxon>Pseudomonadati</taxon>
        <taxon>Verrucomicrobiota</taxon>
        <taxon>Verrucomicrobiia</taxon>
        <taxon>Verrucomicrobiales</taxon>
        <taxon>Verrucomicrobiaceae</taxon>
    </lineage>
</organism>
<gene>
    <name evidence="10" type="primary">malQ</name>
    <name evidence="10" type="ORF">BGE01nite_44490</name>
</gene>
<evidence type="ECO:0000256" key="5">
    <source>
        <dbReference type="ARBA" id="ARBA00022676"/>
    </source>
</evidence>
<protein>
    <recommendedName>
        <fullName evidence="4">4-alpha-glucanotransferase</fullName>
        <ecNumber evidence="3">2.4.1.25</ecNumber>
    </recommendedName>
    <alternativeName>
        <fullName evidence="8">Amylomaltase</fullName>
    </alternativeName>
    <alternativeName>
        <fullName evidence="9">Disproportionating enzyme</fullName>
    </alternativeName>
</protein>
<keyword evidence="6 10" id="KW-0808">Transferase</keyword>
<dbReference type="Proteomes" id="UP000321577">
    <property type="component" value="Unassembled WGS sequence"/>
</dbReference>
<comment type="catalytic activity">
    <reaction evidence="1">
        <text>Transfers a segment of a (1-&gt;4)-alpha-D-glucan to a new position in an acceptor, which may be glucose or a (1-&gt;4)-alpha-D-glucan.</text>
        <dbReference type="EC" id="2.4.1.25"/>
    </reaction>
</comment>
<evidence type="ECO:0000256" key="4">
    <source>
        <dbReference type="ARBA" id="ARBA00020295"/>
    </source>
</evidence>
<comment type="caution">
    <text evidence="10">The sequence shown here is derived from an EMBL/GenBank/DDBJ whole genome shotgun (WGS) entry which is preliminary data.</text>
</comment>
<dbReference type="InterPro" id="IPR017853">
    <property type="entry name" value="GH"/>
</dbReference>
<dbReference type="GO" id="GO:0004134">
    <property type="term" value="F:4-alpha-glucanotransferase activity"/>
    <property type="evidence" value="ECO:0007669"/>
    <property type="project" value="UniProtKB-EC"/>
</dbReference>
<dbReference type="EMBL" id="BKAG01000043">
    <property type="protein sequence ID" value="GEP45158.1"/>
    <property type="molecule type" value="Genomic_DNA"/>
</dbReference>
<dbReference type="InterPro" id="IPR003385">
    <property type="entry name" value="Glyco_hydro_77"/>
</dbReference>
<proteinExistence type="inferred from homology"/>